<sequence length="342" mass="38506">MTKKYFPNEGEKGALVGLDRNLNAAELHATRNRVSVSPDLIRRLGGPLGYDAIEAFGSAAQAELSKVFDLGDIIDLMLLSQLPDMEVAPSVEQQVEGDIAKQLLRRISAGDYLTRQQVHDRLPRATVMLYRMGHPRLWAFAARQRLPKDAEKAIPESFHRDITGPYTTPEEAWLGMYVADATRLGKLNTQVEDAGLEEDRQQRLRLGMSLADTYRQVWSSARGHWRVSPQTRYIVPSRFGYCPFVFRVAEGGWRRDSFDGSHDRFMATEGYWIDVERERLIHLGAPDPHDAWLPTARVAAEAPTEADLAVARVLSGNIIALGAGQKNITIRLRQKNRTLNFD</sequence>
<reference evidence="1" key="1">
    <citation type="submission" date="2022-02" db="EMBL/GenBank/DDBJ databases">
        <title>Corynebacterium sp. from urogenital microbiome.</title>
        <authorList>
            <person name="Cappelli E.A."/>
            <person name="Ribeiro T.G."/>
            <person name="Peixe L."/>
        </authorList>
    </citation>
    <scope>NUCLEOTIDE SEQUENCE</scope>
    <source>
        <strain evidence="1">C21Ua_68</strain>
    </source>
</reference>
<evidence type="ECO:0000313" key="3">
    <source>
        <dbReference type="Proteomes" id="UP001146439"/>
    </source>
</evidence>
<name>A0A9X3RNQ2_9CORY</name>
<dbReference type="EMBL" id="JAKMUZ010000008">
    <property type="protein sequence ID" value="MCZ9295983.1"/>
    <property type="molecule type" value="Genomic_DNA"/>
</dbReference>
<dbReference type="Proteomes" id="UP001371299">
    <property type="component" value="Unassembled WGS sequence"/>
</dbReference>
<comment type="caution">
    <text evidence="1">The sequence shown here is derived from an EMBL/GenBank/DDBJ whole genome shotgun (WGS) entry which is preliminary data.</text>
</comment>
<dbReference type="Proteomes" id="UP001146439">
    <property type="component" value="Unassembled WGS sequence"/>
</dbReference>
<dbReference type="AlphaFoldDB" id="A0A9X3RNQ2"/>
<evidence type="ECO:0000313" key="1">
    <source>
        <dbReference type="EMBL" id="MCZ9295983.1"/>
    </source>
</evidence>
<reference evidence="2 4" key="2">
    <citation type="submission" date="2024-01" db="EMBL/GenBank/DDBJ databases">
        <title>Description of two novel Corynebacterium species isolated from human nasal passages and skin.</title>
        <authorList>
            <person name="Popowitch E."/>
            <person name="Tran T.H."/>
            <person name="Escapa I.F."/>
            <person name="Bhatt E."/>
            <person name="Sozat A.K."/>
            <person name="Roberts A.Q."/>
            <person name="Segre J.A."/>
            <person name="Kong H."/>
            <person name="Conlan S."/>
            <person name="Lemon K.P."/>
            <person name="Kelly M.S."/>
        </authorList>
    </citation>
    <scope>NUCLEOTIDE SEQUENCE [LARGE SCALE GENOMIC DNA]</scope>
    <source>
        <strain evidence="2 4">KPL2619</strain>
    </source>
</reference>
<dbReference type="RefSeq" id="WP_238801358.1">
    <property type="nucleotide sequence ID" value="NZ_JAKMUZ010000008.1"/>
</dbReference>
<evidence type="ECO:0000313" key="2">
    <source>
        <dbReference type="EMBL" id="MEK0145508.1"/>
    </source>
</evidence>
<protein>
    <submittedName>
        <fullName evidence="1">Uncharacterized protein</fullName>
    </submittedName>
</protein>
<accession>A0A9X3RNQ2</accession>
<proteinExistence type="predicted"/>
<organism evidence="1 3">
    <name type="scientific">Corynebacterium yonathiae</name>
    <dbReference type="NCBI Taxonomy" id="2913504"/>
    <lineage>
        <taxon>Bacteria</taxon>
        <taxon>Bacillati</taxon>
        <taxon>Actinomycetota</taxon>
        <taxon>Actinomycetes</taxon>
        <taxon>Mycobacteriales</taxon>
        <taxon>Corynebacteriaceae</taxon>
        <taxon>Corynebacterium</taxon>
    </lineage>
</organism>
<dbReference type="EMBL" id="JBBMGJ010000008">
    <property type="protein sequence ID" value="MEK0145508.1"/>
    <property type="molecule type" value="Genomic_DNA"/>
</dbReference>
<evidence type="ECO:0000313" key="4">
    <source>
        <dbReference type="Proteomes" id="UP001371299"/>
    </source>
</evidence>
<keyword evidence="4" id="KW-1185">Reference proteome</keyword>
<gene>
    <name evidence="1" type="ORF">L8V22_05325</name>
    <name evidence="2" type="ORF">WMQ01_05405</name>
</gene>